<dbReference type="InterPro" id="IPR003731">
    <property type="entry name" value="Di-Nase_FeMo-co_biosynth"/>
</dbReference>
<gene>
    <name evidence="2" type="ORF">DFR85_05660</name>
</gene>
<dbReference type="Pfam" id="PF02579">
    <property type="entry name" value="Nitro_FeMo-Co"/>
    <property type="match status" value="1"/>
</dbReference>
<evidence type="ECO:0000313" key="2">
    <source>
        <dbReference type="EMBL" id="AWR94153.1"/>
    </source>
</evidence>
<dbReference type="SUPFAM" id="SSF53146">
    <property type="entry name" value="Nitrogenase accessory factor-like"/>
    <property type="match status" value="1"/>
</dbReference>
<dbReference type="InterPro" id="IPR033913">
    <property type="entry name" value="MTH1175_dom"/>
</dbReference>
<evidence type="ECO:0000313" key="3">
    <source>
        <dbReference type="Proteomes" id="UP000248044"/>
    </source>
</evidence>
<dbReference type="AlphaFoldDB" id="A0A2U9IDN6"/>
<reference evidence="2 3" key="1">
    <citation type="submission" date="2018-05" db="EMBL/GenBank/DDBJ databases">
        <title>Complete Genome Sequences of Extremely Thermoacidophilic, Metal-Mobilizing Type-Strain Members of the Archaeal Family Sulfolobaceae: Acidianus brierleyi DSM-1651T, Acidianus sulfidivorans DSM-18786T, Metallosphaera hakonensis DSM-7519T, and Metallosphaera prunae DSM-10039T.</title>
        <authorList>
            <person name="Counts J.A."/>
            <person name="Kelly R.M."/>
        </authorList>
    </citation>
    <scope>NUCLEOTIDE SEQUENCE [LARGE SCALE GENOMIC DNA]</scope>
    <source>
        <strain evidence="2 3">DSM 1651</strain>
    </source>
</reference>
<keyword evidence="3" id="KW-1185">Reference proteome</keyword>
<dbReference type="Gene3D" id="3.30.420.130">
    <property type="entry name" value="Dinitrogenase iron-molybdenum cofactor biosynthesis domain"/>
    <property type="match status" value="1"/>
</dbReference>
<dbReference type="GeneID" id="36831622"/>
<feature type="domain" description="Dinitrogenase iron-molybdenum cofactor biosynthesis" evidence="1">
    <location>
        <begin position="16"/>
        <end position="100"/>
    </location>
</feature>
<proteinExistence type="predicted"/>
<dbReference type="RefSeq" id="WP_110270034.1">
    <property type="nucleotide sequence ID" value="NZ_CP029289.2"/>
</dbReference>
<dbReference type="EMBL" id="CP029289">
    <property type="protein sequence ID" value="AWR94153.1"/>
    <property type="molecule type" value="Genomic_DNA"/>
</dbReference>
<organism evidence="2 3">
    <name type="scientific">Acidianus brierleyi</name>
    <dbReference type="NCBI Taxonomy" id="41673"/>
    <lineage>
        <taxon>Archaea</taxon>
        <taxon>Thermoproteota</taxon>
        <taxon>Thermoprotei</taxon>
        <taxon>Sulfolobales</taxon>
        <taxon>Sulfolobaceae</taxon>
        <taxon>Acidianus</taxon>
    </lineage>
</organism>
<dbReference type="CDD" id="cd00851">
    <property type="entry name" value="MTH1175"/>
    <property type="match status" value="1"/>
</dbReference>
<name>A0A2U9IDN6_9CREN</name>
<evidence type="ECO:0000259" key="1">
    <source>
        <dbReference type="Pfam" id="PF02579"/>
    </source>
</evidence>
<dbReference type="Proteomes" id="UP000248044">
    <property type="component" value="Chromosome"/>
</dbReference>
<dbReference type="OrthoDB" id="25911at2157"/>
<sequence length="119" mass="12785">MKVAIPVTNGLVDGPGEGEKVQIYFLEGDKIELVEEYENPALKATAAPGAHMLKSALDKGVNAVVVAEIGGPGVRLLSGKAKIFLAPNMKVEEALKKLIKNELIETDKPTHEHGEHHKL</sequence>
<dbReference type="InterPro" id="IPR036105">
    <property type="entry name" value="DiNase_FeMo-co_biosyn_sf"/>
</dbReference>
<accession>A0A2U9IDN6</accession>
<dbReference type="KEGG" id="abri:DFR85_05660"/>
<protein>
    <submittedName>
        <fullName evidence="2">Diguanylate cyclase</fullName>
    </submittedName>
</protein>